<evidence type="ECO:0000313" key="1">
    <source>
        <dbReference type="EMBL" id="VDK68095.1"/>
    </source>
</evidence>
<dbReference type="OrthoDB" id="6108017at2759"/>
<proteinExistence type="predicted"/>
<dbReference type="InterPro" id="IPR027417">
    <property type="entry name" value="P-loop_NTPase"/>
</dbReference>
<sequence length="87" mass="9456">MRGGGVGQQDGKCQIKFCEKGISASPASNAFINAYKVEYFNNKVICDLVEIPRTGILPILDEACYTVGPISDKVRSLPFLSKAIFNV</sequence>
<name>A0A183DK46_9BILA</name>
<evidence type="ECO:0000313" key="3">
    <source>
        <dbReference type="WBParaSite" id="GPUH_0000909701-mRNA-1"/>
    </source>
</evidence>
<reference evidence="1 2" key="2">
    <citation type="submission" date="2018-11" db="EMBL/GenBank/DDBJ databases">
        <authorList>
            <consortium name="Pathogen Informatics"/>
        </authorList>
    </citation>
    <scope>NUCLEOTIDE SEQUENCE [LARGE SCALE GENOMIC DNA]</scope>
</reference>
<evidence type="ECO:0000313" key="2">
    <source>
        <dbReference type="Proteomes" id="UP000271098"/>
    </source>
</evidence>
<dbReference type="WBParaSite" id="GPUH_0000909701-mRNA-1">
    <property type="protein sequence ID" value="GPUH_0000909701-mRNA-1"/>
    <property type="gene ID" value="GPUH_0000909701"/>
</dbReference>
<protein>
    <submittedName>
        <fullName evidence="3">Amidase domain-containing protein</fullName>
    </submittedName>
</protein>
<dbReference type="Proteomes" id="UP000271098">
    <property type="component" value="Unassembled WGS sequence"/>
</dbReference>
<dbReference type="AlphaFoldDB" id="A0A183DK46"/>
<organism evidence="3">
    <name type="scientific">Gongylonema pulchrum</name>
    <dbReference type="NCBI Taxonomy" id="637853"/>
    <lineage>
        <taxon>Eukaryota</taxon>
        <taxon>Metazoa</taxon>
        <taxon>Ecdysozoa</taxon>
        <taxon>Nematoda</taxon>
        <taxon>Chromadorea</taxon>
        <taxon>Rhabditida</taxon>
        <taxon>Spirurina</taxon>
        <taxon>Spiruromorpha</taxon>
        <taxon>Spiruroidea</taxon>
        <taxon>Gongylonematidae</taxon>
        <taxon>Gongylonema</taxon>
    </lineage>
</organism>
<reference evidence="3" key="1">
    <citation type="submission" date="2016-06" db="UniProtKB">
        <authorList>
            <consortium name="WormBaseParasite"/>
        </authorList>
    </citation>
    <scope>IDENTIFICATION</scope>
</reference>
<dbReference type="EMBL" id="UYRT01028635">
    <property type="protein sequence ID" value="VDK68095.1"/>
    <property type="molecule type" value="Genomic_DNA"/>
</dbReference>
<accession>A0A183DK46</accession>
<gene>
    <name evidence="1" type="ORF">GPUH_LOCUS9088</name>
</gene>
<dbReference type="SUPFAM" id="SSF52540">
    <property type="entry name" value="P-loop containing nucleoside triphosphate hydrolases"/>
    <property type="match status" value="1"/>
</dbReference>
<keyword evidence="2" id="KW-1185">Reference proteome</keyword>